<name>A0AAN9VTR4_9ORTH</name>
<accession>A0AAN9VTR4</accession>
<dbReference type="EMBL" id="JAZDUA010000064">
    <property type="protein sequence ID" value="KAK7870113.1"/>
    <property type="molecule type" value="Genomic_DNA"/>
</dbReference>
<evidence type="ECO:0000313" key="4">
    <source>
        <dbReference type="Proteomes" id="UP001378592"/>
    </source>
</evidence>
<comment type="caution">
    <text evidence="3">The sequence shown here is derived from an EMBL/GenBank/DDBJ whole genome shotgun (WGS) entry which is preliminary data.</text>
</comment>
<dbReference type="AlphaFoldDB" id="A0AAN9VTR4"/>
<reference evidence="3 4" key="1">
    <citation type="submission" date="2024-03" db="EMBL/GenBank/DDBJ databases">
        <title>The genome assembly and annotation of the cricket Gryllus longicercus Weissman &amp; Gray.</title>
        <authorList>
            <person name="Szrajer S."/>
            <person name="Gray D."/>
            <person name="Ylla G."/>
        </authorList>
    </citation>
    <scope>NUCLEOTIDE SEQUENCE [LARGE SCALE GENOMIC DNA]</scope>
    <source>
        <strain evidence="3">DAG 2021-001</strain>
        <tissue evidence="3">Whole body minus gut</tissue>
    </source>
</reference>
<evidence type="ECO:0000313" key="3">
    <source>
        <dbReference type="EMBL" id="KAK7870113.1"/>
    </source>
</evidence>
<evidence type="ECO:0000256" key="1">
    <source>
        <dbReference type="SAM" id="MobiDB-lite"/>
    </source>
</evidence>
<sequence length="123" mass="13411">MSSLLLVLLLCSGAALAGAGDGFNLFKDRLRGKGEEGAPEEPEPIEPVPRVVYFYRTPVARQSGDPYEPHPLAADFGKRIDRYRSLVMQRELAGADAEPGGELPSRRRRRLHGSGSGDSNLSY</sequence>
<keyword evidence="2" id="KW-0732">Signal</keyword>
<keyword evidence="4" id="KW-1185">Reference proteome</keyword>
<protein>
    <submittedName>
        <fullName evidence="3">Uncharacterized protein</fullName>
    </submittedName>
</protein>
<dbReference type="Proteomes" id="UP001378592">
    <property type="component" value="Unassembled WGS sequence"/>
</dbReference>
<feature type="region of interest" description="Disordered" evidence="1">
    <location>
        <begin position="94"/>
        <end position="123"/>
    </location>
</feature>
<evidence type="ECO:0000256" key="2">
    <source>
        <dbReference type="SAM" id="SignalP"/>
    </source>
</evidence>
<organism evidence="3 4">
    <name type="scientific">Gryllus longicercus</name>
    <dbReference type="NCBI Taxonomy" id="2509291"/>
    <lineage>
        <taxon>Eukaryota</taxon>
        <taxon>Metazoa</taxon>
        <taxon>Ecdysozoa</taxon>
        <taxon>Arthropoda</taxon>
        <taxon>Hexapoda</taxon>
        <taxon>Insecta</taxon>
        <taxon>Pterygota</taxon>
        <taxon>Neoptera</taxon>
        <taxon>Polyneoptera</taxon>
        <taxon>Orthoptera</taxon>
        <taxon>Ensifera</taxon>
        <taxon>Gryllidea</taxon>
        <taxon>Grylloidea</taxon>
        <taxon>Gryllidae</taxon>
        <taxon>Gryllinae</taxon>
        <taxon>Gryllus</taxon>
    </lineage>
</organism>
<feature type="signal peptide" evidence="2">
    <location>
        <begin position="1"/>
        <end position="19"/>
    </location>
</feature>
<feature type="chain" id="PRO_5042816066" evidence="2">
    <location>
        <begin position="20"/>
        <end position="123"/>
    </location>
</feature>
<gene>
    <name evidence="3" type="ORF">R5R35_011090</name>
</gene>
<proteinExistence type="predicted"/>